<evidence type="ECO:0000256" key="1">
    <source>
        <dbReference type="SAM" id="SignalP"/>
    </source>
</evidence>
<dbReference type="EMBL" id="DF974392">
    <property type="protein sequence ID" value="GAU48208.1"/>
    <property type="molecule type" value="Genomic_DNA"/>
</dbReference>
<name>A0A2Z6NVK0_TRISU</name>
<evidence type="ECO:0008006" key="4">
    <source>
        <dbReference type="Google" id="ProtNLM"/>
    </source>
</evidence>
<gene>
    <name evidence="2" type="ORF">TSUD_304880</name>
</gene>
<feature type="chain" id="PRO_5016358333" description="Reverse transcriptase zinc-binding domain-containing protein" evidence="1">
    <location>
        <begin position="20"/>
        <end position="100"/>
    </location>
</feature>
<reference evidence="3" key="1">
    <citation type="journal article" date="2017" name="Front. Plant Sci.">
        <title>Climate Clever Clovers: New Paradigm to Reduce the Environmental Footprint of Ruminants by Breeding Low Methanogenic Forages Utilizing Haplotype Variation.</title>
        <authorList>
            <person name="Kaur P."/>
            <person name="Appels R."/>
            <person name="Bayer P.E."/>
            <person name="Keeble-Gagnere G."/>
            <person name="Wang J."/>
            <person name="Hirakawa H."/>
            <person name="Shirasawa K."/>
            <person name="Vercoe P."/>
            <person name="Stefanova K."/>
            <person name="Durmic Z."/>
            <person name="Nichols P."/>
            <person name="Revell C."/>
            <person name="Isobe S.N."/>
            <person name="Edwards D."/>
            <person name="Erskine W."/>
        </authorList>
    </citation>
    <scope>NUCLEOTIDE SEQUENCE [LARGE SCALE GENOMIC DNA]</scope>
    <source>
        <strain evidence="3">cv. Daliak</strain>
    </source>
</reference>
<protein>
    <recommendedName>
        <fullName evidence="4">Reverse transcriptase zinc-binding domain-containing protein</fullName>
    </recommendedName>
</protein>
<feature type="signal peptide" evidence="1">
    <location>
        <begin position="1"/>
        <end position="19"/>
    </location>
</feature>
<evidence type="ECO:0000313" key="2">
    <source>
        <dbReference type="EMBL" id="GAU48208.1"/>
    </source>
</evidence>
<dbReference type="OrthoDB" id="1393472at2759"/>
<dbReference type="Proteomes" id="UP000242715">
    <property type="component" value="Unassembled WGS sequence"/>
</dbReference>
<proteinExistence type="predicted"/>
<dbReference type="AlphaFoldDB" id="A0A2Z6NVK0"/>
<keyword evidence="3" id="KW-1185">Reference proteome</keyword>
<sequence>MSWLGVVVVLPADPMMSYGLWVGGGCNKKTRKGLSIVWMAYIWVLWRTRNDRVFNNVDRSVDEVVDRIQHLSWQWYLHKTAKGSSLLYEWIWNPGDCMVR</sequence>
<accession>A0A2Z6NVK0</accession>
<keyword evidence="1" id="KW-0732">Signal</keyword>
<evidence type="ECO:0000313" key="3">
    <source>
        <dbReference type="Proteomes" id="UP000242715"/>
    </source>
</evidence>
<organism evidence="2 3">
    <name type="scientific">Trifolium subterraneum</name>
    <name type="common">Subterranean clover</name>
    <dbReference type="NCBI Taxonomy" id="3900"/>
    <lineage>
        <taxon>Eukaryota</taxon>
        <taxon>Viridiplantae</taxon>
        <taxon>Streptophyta</taxon>
        <taxon>Embryophyta</taxon>
        <taxon>Tracheophyta</taxon>
        <taxon>Spermatophyta</taxon>
        <taxon>Magnoliopsida</taxon>
        <taxon>eudicotyledons</taxon>
        <taxon>Gunneridae</taxon>
        <taxon>Pentapetalae</taxon>
        <taxon>rosids</taxon>
        <taxon>fabids</taxon>
        <taxon>Fabales</taxon>
        <taxon>Fabaceae</taxon>
        <taxon>Papilionoideae</taxon>
        <taxon>50 kb inversion clade</taxon>
        <taxon>NPAAA clade</taxon>
        <taxon>Hologalegina</taxon>
        <taxon>IRL clade</taxon>
        <taxon>Trifolieae</taxon>
        <taxon>Trifolium</taxon>
    </lineage>
</organism>